<proteinExistence type="predicted"/>
<dbReference type="RefSeq" id="XP_041187899.1">
    <property type="nucleotide sequence ID" value="XM_041329043.1"/>
</dbReference>
<name>A0A9P7J7N1_9AGAM</name>
<accession>A0A9P7J7N1</accession>
<dbReference type="OrthoDB" id="2672960at2759"/>
<gene>
    <name evidence="2" type="ORF">BJ212DRAFT_1199279</name>
</gene>
<keyword evidence="3" id="KW-1185">Reference proteome</keyword>
<dbReference type="Proteomes" id="UP000807769">
    <property type="component" value="Unassembled WGS sequence"/>
</dbReference>
<feature type="region of interest" description="Disordered" evidence="1">
    <location>
        <begin position="54"/>
        <end position="95"/>
    </location>
</feature>
<dbReference type="GeneID" id="64623060"/>
<comment type="caution">
    <text evidence="2">The sequence shown here is derived from an EMBL/GenBank/DDBJ whole genome shotgun (WGS) entry which is preliminary data.</text>
</comment>
<dbReference type="AlphaFoldDB" id="A0A9P7J7N1"/>
<evidence type="ECO:0000256" key="1">
    <source>
        <dbReference type="SAM" id="MobiDB-lite"/>
    </source>
</evidence>
<evidence type="ECO:0000313" key="3">
    <source>
        <dbReference type="Proteomes" id="UP000807769"/>
    </source>
</evidence>
<protein>
    <submittedName>
        <fullName evidence="2">Uncharacterized protein</fullName>
    </submittedName>
</protein>
<organism evidence="2 3">
    <name type="scientific">Suillus subaureus</name>
    <dbReference type="NCBI Taxonomy" id="48587"/>
    <lineage>
        <taxon>Eukaryota</taxon>
        <taxon>Fungi</taxon>
        <taxon>Dikarya</taxon>
        <taxon>Basidiomycota</taxon>
        <taxon>Agaricomycotina</taxon>
        <taxon>Agaricomycetes</taxon>
        <taxon>Agaricomycetidae</taxon>
        <taxon>Boletales</taxon>
        <taxon>Suillineae</taxon>
        <taxon>Suillaceae</taxon>
        <taxon>Suillus</taxon>
    </lineage>
</organism>
<evidence type="ECO:0000313" key="2">
    <source>
        <dbReference type="EMBL" id="KAG1807163.1"/>
    </source>
</evidence>
<sequence>MPHIQNDPNLNICLDYASEDFANTQAQLINDDTTEEQAIQLLRNIWQSNNMSDKHLWQQQEQDDREEHEHIQHMEDDEQEHLNQEQANEEEDACKEEWKNKHKYIPNHNLGIPDDPTITPCSYTLYKLEKGEYLELWYFTNDRLDE</sequence>
<dbReference type="EMBL" id="JABBWG010000045">
    <property type="protein sequence ID" value="KAG1807163.1"/>
    <property type="molecule type" value="Genomic_DNA"/>
</dbReference>
<feature type="non-terminal residue" evidence="2">
    <location>
        <position position="146"/>
    </location>
</feature>
<feature type="compositionally biased region" description="Basic and acidic residues" evidence="1">
    <location>
        <begin position="65"/>
        <end position="74"/>
    </location>
</feature>
<reference evidence="2" key="1">
    <citation type="journal article" date="2020" name="New Phytol.">
        <title>Comparative genomics reveals dynamic genome evolution in host specialist ectomycorrhizal fungi.</title>
        <authorList>
            <person name="Lofgren L.A."/>
            <person name="Nguyen N.H."/>
            <person name="Vilgalys R."/>
            <person name="Ruytinx J."/>
            <person name="Liao H.L."/>
            <person name="Branco S."/>
            <person name="Kuo A."/>
            <person name="LaButti K."/>
            <person name="Lipzen A."/>
            <person name="Andreopoulos W."/>
            <person name="Pangilinan J."/>
            <person name="Riley R."/>
            <person name="Hundley H."/>
            <person name="Na H."/>
            <person name="Barry K."/>
            <person name="Grigoriev I.V."/>
            <person name="Stajich J.E."/>
            <person name="Kennedy P.G."/>
        </authorList>
    </citation>
    <scope>NUCLEOTIDE SEQUENCE</scope>
    <source>
        <strain evidence="2">MN1</strain>
    </source>
</reference>